<accession>A0A9D4ACJ0</accession>
<comment type="caution">
    <text evidence="2">The sequence shown here is derived from an EMBL/GenBank/DDBJ whole genome shotgun (WGS) entry which is preliminary data.</text>
</comment>
<dbReference type="Proteomes" id="UP000828251">
    <property type="component" value="Unassembled WGS sequence"/>
</dbReference>
<evidence type="ECO:0000313" key="2">
    <source>
        <dbReference type="EMBL" id="KAH1106933.1"/>
    </source>
</evidence>
<sequence length="77" mass="8225">MLANPAHAWNPKPHALASPSFTRPSPLPAIAPFSALLPCFLVLISSGGILVLPHRRKHVDLEVGAMSNWGVLPPPFV</sequence>
<keyword evidence="1" id="KW-0812">Transmembrane</keyword>
<keyword evidence="1" id="KW-0472">Membrane</keyword>
<organism evidence="2 3">
    <name type="scientific">Gossypium stocksii</name>
    <dbReference type="NCBI Taxonomy" id="47602"/>
    <lineage>
        <taxon>Eukaryota</taxon>
        <taxon>Viridiplantae</taxon>
        <taxon>Streptophyta</taxon>
        <taxon>Embryophyta</taxon>
        <taxon>Tracheophyta</taxon>
        <taxon>Spermatophyta</taxon>
        <taxon>Magnoliopsida</taxon>
        <taxon>eudicotyledons</taxon>
        <taxon>Gunneridae</taxon>
        <taxon>Pentapetalae</taxon>
        <taxon>rosids</taxon>
        <taxon>malvids</taxon>
        <taxon>Malvales</taxon>
        <taxon>Malvaceae</taxon>
        <taxon>Malvoideae</taxon>
        <taxon>Gossypium</taxon>
    </lineage>
</organism>
<protein>
    <submittedName>
        <fullName evidence="2">Uncharacterized protein</fullName>
    </submittedName>
</protein>
<dbReference type="AlphaFoldDB" id="A0A9D4ACJ0"/>
<feature type="transmembrane region" description="Helical" evidence="1">
    <location>
        <begin position="29"/>
        <end position="52"/>
    </location>
</feature>
<name>A0A9D4ACJ0_9ROSI</name>
<evidence type="ECO:0000313" key="3">
    <source>
        <dbReference type="Proteomes" id="UP000828251"/>
    </source>
</evidence>
<evidence type="ECO:0000256" key="1">
    <source>
        <dbReference type="SAM" id="Phobius"/>
    </source>
</evidence>
<reference evidence="2 3" key="1">
    <citation type="journal article" date="2021" name="Plant Biotechnol. J.">
        <title>Multi-omics assisted identification of the key and species-specific regulatory components of drought-tolerant mechanisms in Gossypium stocksii.</title>
        <authorList>
            <person name="Yu D."/>
            <person name="Ke L."/>
            <person name="Zhang D."/>
            <person name="Wu Y."/>
            <person name="Sun Y."/>
            <person name="Mei J."/>
            <person name="Sun J."/>
            <person name="Sun Y."/>
        </authorList>
    </citation>
    <scope>NUCLEOTIDE SEQUENCE [LARGE SCALE GENOMIC DNA]</scope>
    <source>
        <strain evidence="3">cv. E1</strain>
        <tissue evidence="2">Leaf</tissue>
    </source>
</reference>
<dbReference type="EMBL" id="JAIQCV010000004">
    <property type="protein sequence ID" value="KAH1106933.1"/>
    <property type="molecule type" value="Genomic_DNA"/>
</dbReference>
<keyword evidence="1" id="KW-1133">Transmembrane helix</keyword>
<proteinExistence type="predicted"/>
<keyword evidence="3" id="KW-1185">Reference proteome</keyword>
<gene>
    <name evidence="2" type="ORF">J1N35_010701</name>
</gene>